<evidence type="ECO:0000313" key="2">
    <source>
        <dbReference type="Proteomes" id="UP000823486"/>
    </source>
</evidence>
<reference evidence="1 2" key="1">
    <citation type="submission" date="2021-01" db="EMBL/GenBank/DDBJ databases">
        <title>Genomic Encyclopedia of Type Strains, Phase IV (KMG-IV): sequencing the most valuable type-strain genomes for metagenomic binning, comparative biology and taxonomic classification.</title>
        <authorList>
            <person name="Goeker M."/>
        </authorList>
    </citation>
    <scope>NUCLEOTIDE SEQUENCE [LARGE SCALE GENOMIC DNA]</scope>
    <source>
        <strain evidence="1 2">DSM 105482</strain>
    </source>
</reference>
<protein>
    <recommendedName>
        <fullName evidence="3">DUF1657 domain-containing protein</fullName>
    </recommendedName>
</protein>
<dbReference type="Pfam" id="PF07870">
    <property type="entry name" value="DUF1657"/>
    <property type="match status" value="1"/>
</dbReference>
<proteinExistence type="predicted"/>
<dbReference type="Proteomes" id="UP000823486">
    <property type="component" value="Unassembled WGS sequence"/>
</dbReference>
<keyword evidence="2" id="KW-1185">Reference proteome</keyword>
<dbReference type="InterPro" id="IPR012452">
    <property type="entry name" value="DUF1657"/>
</dbReference>
<organism evidence="1 2">
    <name type="scientific">Peribacillus deserti</name>
    <dbReference type="NCBI Taxonomy" id="673318"/>
    <lineage>
        <taxon>Bacteria</taxon>
        <taxon>Bacillati</taxon>
        <taxon>Bacillota</taxon>
        <taxon>Bacilli</taxon>
        <taxon>Bacillales</taxon>
        <taxon>Bacillaceae</taxon>
        <taxon>Peribacillus</taxon>
    </lineage>
</organism>
<name>A0ABS2QK34_9BACI</name>
<dbReference type="RefSeq" id="WP_204544194.1">
    <property type="nucleotide sequence ID" value="NZ_JAFBFI010000012.1"/>
</dbReference>
<gene>
    <name evidence="1" type="ORF">JOC77_002902</name>
</gene>
<evidence type="ECO:0000313" key="1">
    <source>
        <dbReference type="EMBL" id="MBM7693462.1"/>
    </source>
</evidence>
<sequence>MENFIEIKKTLAAIKGIEAQLSILALNSSEEEAQIALHEAMIEAGQIKHDIQKTVYTLERNKKS</sequence>
<comment type="caution">
    <text evidence="1">The sequence shown here is derived from an EMBL/GenBank/DDBJ whole genome shotgun (WGS) entry which is preliminary data.</text>
</comment>
<accession>A0ABS2QK34</accession>
<dbReference type="EMBL" id="JAFBFI010000012">
    <property type="protein sequence ID" value="MBM7693462.1"/>
    <property type="molecule type" value="Genomic_DNA"/>
</dbReference>
<evidence type="ECO:0008006" key="3">
    <source>
        <dbReference type="Google" id="ProtNLM"/>
    </source>
</evidence>